<feature type="compositionally biased region" description="Basic and acidic residues" evidence="13">
    <location>
        <begin position="43"/>
        <end position="54"/>
    </location>
</feature>
<evidence type="ECO:0000256" key="12">
    <source>
        <dbReference type="RuleBase" id="RU000442"/>
    </source>
</evidence>
<dbReference type="PRINTS" id="PR00106">
    <property type="entry name" value="DNAPOLB"/>
</dbReference>
<dbReference type="InterPro" id="IPR043502">
    <property type="entry name" value="DNA/RNA_pol_sf"/>
</dbReference>
<evidence type="ECO:0000256" key="8">
    <source>
        <dbReference type="ARBA" id="ARBA00022833"/>
    </source>
</evidence>
<reference evidence="16 17" key="1">
    <citation type="submission" date="2018-02" db="EMBL/GenBank/DDBJ databases">
        <title>Genome sequence of the basidiomycete white-rot fungus Phlebia centrifuga.</title>
        <authorList>
            <person name="Granchi Z."/>
            <person name="Peng M."/>
            <person name="de Vries R.P."/>
            <person name="Hilden K."/>
            <person name="Makela M.R."/>
            <person name="Grigoriev I."/>
            <person name="Riley R."/>
        </authorList>
    </citation>
    <scope>NUCLEOTIDE SEQUENCE [LARGE SCALE GENOMIC DNA]</scope>
    <source>
        <strain evidence="16 17">FBCC195</strain>
    </source>
</reference>
<dbReference type="GO" id="GO:1902975">
    <property type="term" value="P:mitotic DNA replication initiation"/>
    <property type="evidence" value="ECO:0007669"/>
    <property type="project" value="InterPro"/>
</dbReference>
<keyword evidence="4 12" id="KW-0548">Nucleotidyltransferase</keyword>
<sequence length="624" mass="71252">MKIRNKTLNGGRAERNEYILLHEFHRLKYICPDKQWGKKAEAVVKEENDEDEKKGGKKGKGKRDKYKGGLVFEPKRGLWDKFILVMDFNSLYPSIIQEYNIDFTTVEPVEDEDGEEKIPEPPSSEVNQGVLPRLIATLVNRRRQVKSLMKDKKATQSQLLQWDIKQMALKLTANSMYGCLGFEYSRFYARPLAALTTFKGREILTHTKELAESLQLDVVYGDTDSVFVNSNVTDWQEAMKISGEFKKAVNDRYKLLEIDLDGVFQRLLLLQKKKYAAIKVEDGTHFSTEVKGLDMKRREYCALSKSVSQYVLEHILSGEATETVVERIHDYLTKMGEDVRGGKVKLDEFIIFKRLGKNPEDYPDAKSQPHVQVALRMKARGGTPRSGDVIPYIFCFGDGGETAKNAQADRAKHPDEIRKVGSDLNIGLDPNRYRGTNATESEGRYFSSLDSLISDSERYKDSDPFLVRCRSCKGEVAFAPIIDRKSAGPACPACQASFGTASLQVQLEVQIRDHISKYYEGWTVCDDQTCGNRTRMMGVYGRRCLKPGCQGKVKFEYSDAQLYTQLRYYGYLFKNNNILTTDMEVLLTKQKDLLKTMTMTVDKYLDQCGRRWVELSGLFSFMKV</sequence>
<dbReference type="GO" id="GO:0003688">
    <property type="term" value="F:DNA replication origin binding"/>
    <property type="evidence" value="ECO:0007669"/>
    <property type="project" value="TreeGrafter"/>
</dbReference>
<evidence type="ECO:0000256" key="10">
    <source>
        <dbReference type="ARBA" id="ARBA00023125"/>
    </source>
</evidence>
<dbReference type="GO" id="GO:0005658">
    <property type="term" value="C:alpha DNA polymerase:primase complex"/>
    <property type="evidence" value="ECO:0007669"/>
    <property type="project" value="TreeGrafter"/>
</dbReference>
<protein>
    <recommendedName>
        <fullName evidence="12">DNA polymerase</fullName>
        <ecNumber evidence="12">2.7.7.7</ecNumber>
    </recommendedName>
</protein>
<evidence type="ECO:0000313" key="17">
    <source>
        <dbReference type="Proteomes" id="UP000186601"/>
    </source>
</evidence>
<dbReference type="GO" id="GO:0006272">
    <property type="term" value="P:leading strand elongation"/>
    <property type="evidence" value="ECO:0007669"/>
    <property type="project" value="TreeGrafter"/>
</dbReference>
<dbReference type="Gene3D" id="1.10.3200.20">
    <property type="entry name" value="DNA Polymerase alpha, zinc finger"/>
    <property type="match status" value="1"/>
</dbReference>
<dbReference type="EC" id="2.7.7.7" evidence="12"/>
<dbReference type="InterPro" id="IPR006172">
    <property type="entry name" value="DNA-dir_DNA_pol_B"/>
</dbReference>
<dbReference type="GO" id="GO:0003887">
    <property type="term" value="F:DNA-directed DNA polymerase activity"/>
    <property type="evidence" value="ECO:0007669"/>
    <property type="project" value="UniProtKB-KW"/>
</dbReference>
<keyword evidence="9 12" id="KW-0239">DNA-directed DNA polymerase</keyword>
<evidence type="ECO:0000256" key="6">
    <source>
        <dbReference type="ARBA" id="ARBA00022723"/>
    </source>
</evidence>
<feature type="compositionally biased region" description="Basic residues" evidence="13">
    <location>
        <begin position="55"/>
        <end position="65"/>
    </location>
</feature>
<dbReference type="GO" id="GO:0003682">
    <property type="term" value="F:chromatin binding"/>
    <property type="evidence" value="ECO:0007669"/>
    <property type="project" value="TreeGrafter"/>
</dbReference>
<dbReference type="InterPro" id="IPR023211">
    <property type="entry name" value="DNA_pol_palm_dom_sf"/>
</dbReference>
<dbReference type="Pfam" id="PF00136">
    <property type="entry name" value="DNA_pol_B"/>
    <property type="match status" value="1"/>
</dbReference>
<dbReference type="InterPro" id="IPR015088">
    <property type="entry name" value="Znf_DNA-dir_DNA_pol_B_alpha"/>
</dbReference>
<name>A0A2R6RZ81_9APHY</name>
<keyword evidence="7" id="KW-0863">Zinc-finger</keyword>
<dbReference type="InterPro" id="IPR045846">
    <property type="entry name" value="POLBc_alpha"/>
</dbReference>
<dbReference type="SUPFAM" id="SSF56672">
    <property type="entry name" value="DNA/RNA polymerases"/>
    <property type="match status" value="1"/>
</dbReference>
<proteinExistence type="inferred from homology"/>
<dbReference type="EMBL" id="MLYV02000137">
    <property type="protein sequence ID" value="PSS35344.1"/>
    <property type="molecule type" value="Genomic_DNA"/>
</dbReference>
<dbReference type="OrthoDB" id="6755010at2759"/>
<comment type="subcellular location">
    <subcellularLocation>
        <location evidence="1">Nucleus</location>
    </subcellularLocation>
</comment>
<evidence type="ECO:0000256" key="2">
    <source>
        <dbReference type="ARBA" id="ARBA00005755"/>
    </source>
</evidence>
<evidence type="ECO:0000256" key="11">
    <source>
        <dbReference type="ARBA" id="ARBA00023242"/>
    </source>
</evidence>
<dbReference type="NCBIfam" id="TIGR00592">
    <property type="entry name" value="pol2"/>
    <property type="match status" value="1"/>
</dbReference>
<dbReference type="Gene3D" id="1.10.132.60">
    <property type="entry name" value="DNA polymerase family B, C-terminal domain"/>
    <property type="match status" value="1"/>
</dbReference>
<dbReference type="Pfam" id="PF08996">
    <property type="entry name" value="zf-DNA_Pol"/>
    <property type="match status" value="1"/>
</dbReference>
<evidence type="ECO:0000313" key="16">
    <source>
        <dbReference type="EMBL" id="PSS35344.1"/>
    </source>
</evidence>
<dbReference type="GO" id="GO:0000166">
    <property type="term" value="F:nucleotide binding"/>
    <property type="evidence" value="ECO:0007669"/>
    <property type="project" value="InterPro"/>
</dbReference>
<evidence type="ECO:0000256" key="7">
    <source>
        <dbReference type="ARBA" id="ARBA00022771"/>
    </source>
</evidence>
<dbReference type="GO" id="GO:0003697">
    <property type="term" value="F:single-stranded DNA binding"/>
    <property type="evidence" value="ECO:0007669"/>
    <property type="project" value="TreeGrafter"/>
</dbReference>
<evidence type="ECO:0000256" key="1">
    <source>
        <dbReference type="ARBA" id="ARBA00004123"/>
    </source>
</evidence>
<dbReference type="Gene3D" id="3.90.1600.10">
    <property type="entry name" value="Palm domain of DNA polymerase"/>
    <property type="match status" value="2"/>
</dbReference>
<feature type="region of interest" description="Disordered" evidence="13">
    <location>
        <begin position="43"/>
        <end position="66"/>
    </location>
</feature>
<keyword evidence="17" id="KW-1185">Reference proteome</keyword>
<evidence type="ECO:0000259" key="15">
    <source>
        <dbReference type="Pfam" id="PF08996"/>
    </source>
</evidence>
<accession>A0A2R6RZ81</accession>
<keyword evidence="5 12" id="KW-0235">DNA replication</keyword>
<evidence type="ECO:0000256" key="9">
    <source>
        <dbReference type="ARBA" id="ARBA00022932"/>
    </source>
</evidence>
<keyword evidence="3 12" id="KW-0808">Transferase</keyword>
<dbReference type="GO" id="GO:0008270">
    <property type="term" value="F:zinc ion binding"/>
    <property type="evidence" value="ECO:0007669"/>
    <property type="project" value="UniProtKB-KW"/>
</dbReference>
<keyword evidence="10 12" id="KW-0238">DNA-binding</keyword>
<organism evidence="16 17">
    <name type="scientific">Hermanssonia centrifuga</name>
    <dbReference type="NCBI Taxonomy" id="98765"/>
    <lineage>
        <taxon>Eukaryota</taxon>
        <taxon>Fungi</taxon>
        <taxon>Dikarya</taxon>
        <taxon>Basidiomycota</taxon>
        <taxon>Agaricomycotina</taxon>
        <taxon>Agaricomycetes</taxon>
        <taxon>Polyporales</taxon>
        <taxon>Meruliaceae</taxon>
        <taxon>Hermanssonia</taxon>
    </lineage>
</organism>
<comment type="catalytic activity">
    <reaction evidence="12">
        <text>DNA(n) + a 2'-deoxyribonucleoside 5'-triphosphate = DNA(n+1) + diphosphate</text>
        <dbReference type="Rhea" id="RHEA:22508"/>
        <dbReference type="Rhea" id="RHEA-COMP:17339"/>
        <dbReference type="Rhea" id="RHEA-COMP:17340"/>
        <dbReference type="ChEBI" id="CHEBI:33019"/>
        <dbReference type="ChEBI" id="CHEBI:61560"/>
        <dbReference type="ChEBI" id="CHEBI:173112"/>
        <dbReference type="EC" id="2.7.7.7"/>
    </reaction>
</comment>
<feature type="domain" description="DNA-directed DNA polymerase family B multifunctional" evidence="14">
    <location>
        <begin position="5"/>
        <end position="417"/>
    </location>
</feature>
<evidence type="ECO:0000256" key="5">
    <source>
        <dbReference type="ARBA" id="ARBA00022705"/>
    </source>
</evidence>
<dbReference type="CDD" id="cd05532">
    <property type="entry name" value="POLBc_alpha"/>
    <property type="match status" value="1"/>
</dbReference>
<evidence type="ECO:0000256" key="4">
    <source>
        <dbReference type="ARBA" id="ARBA00022695"/>
    </source>
</evidence>
<feature type="domain" description="Zinc finger DNA-directed DNA polymerase family B alpha" evidence="15">
    <location>
        <begin position="452"/>
        <end position="619"/>
    </location>
</feature>
<keyword evidence="11" id="KW-0539">Nucleus</keyword>
<dbReference type="Proteomes" id="UP000186601">
    <property type="component" value="Unassembled WGS sequence"/>
</dbReference>
<dbReference type="PROSITE" id="PS00116">
    <property type="entry name" value="DNA_POLYMERASE_B"/>
    <property type="match status" value="1"/>
</dbReference>
<keyword evidence="8" id="KW-0862">Zinc</keyword>
<keyword evidence="6" id="KW-0479">Metal-binding</keyword>
<dbReference type="PANTHER" id="PTHR45861">
    <property type="entry name" value="DNA POLYMERASE ALPHA CATALYTIC SUBUNIT"/>
    <property type="match status" value="1"/>
</dbReference>
<comment type="similarity">
    <text evidence="2 12">Belongs to the DNA polymerase type-B family.</text>
</comment>
<dbReference type="InterPro" id="IPR042087">
    <property type="entry name" value="DNA_pol_B_thumb"/>
</dbReference>
<evidence type="ECO:0000259" key="14">
    <source>
        <dbReference type="Pfam" id="PF00136"/>
    </source>
</evidence>
<gene>
    <name evidence="16" type="ORF">PHLCEN_2v1681</name>
</gene>
<dbReference type="SMART" id="SM00486">
    <property type="entry name" value="POLBc"/>
    <property type="match status" value="1"/>
</dbReference>
<dbReference type="InterPro" id="IPR038256">
    <property type="entry name" value="Pol_alpha_znc_sf"/>
</dbReference>
<dbReference type="PANTHER" id="PTHR45861:SF1">
    <property type="entry name" value="DNA POLYMERASE ALPHA CATALYTIC SUBUNIT"/>
    <property type="match status" value="1"/>
</dbReference>
<dbReference type="AlphaFoldDB" id="A0A2R6RZ81"/>
<evidence type="ECO:0000256" key="13">
    <source>
        <dbReference type="SAM" id="MobiDB-lite"/>
    </source>
</evidence>
<dbReference type="InterPro" id="IPR006134">
    <property type="entry name" value="DNA-dir_DNA_pol_B_multi_dom"/>
</dbReference>
<evidence type="ECO:0000256" key="3">
    <source>
        <dbReference type="ARBA" id="ARBA00022679"/>
    </source>
</evidence>
<comment type="caution">
    <text evidence="16">The sequence shown here is derived from an EMBL/GenBank/DDBJ whole genome shotgun (WGS) entry which is preliminary data.</text>
</comment>
<dbReference type="InterPro" id="IPR017964">
    <property type="entry name" value="DNA-dir_DNA_pol_B_CS"/>
</dbReference>
<dbReference type="STRING" id="98765.A0A2R6RZ81"/>
<dbReference type="GO" id="GO:0006273">
    <property type="term" value="P:lagging strand elongation"/>
    <property type="evidence" value="ECO:0007669"/>
    <property type="project" value="TreeGrafter"/>
</dbReference>